<feature type="region of interest" description="Disordered" evidence="1">
    <location>
        <begin position="108"/>
        <end position="140"/>
    </location>
</feature>
<evidence type="ECO:0000313" key="3">
    <source>
        <dbReference type="Proteomes" id="UP000460650"/>
    </source>
</evidence>
<comment type="caution">
    <text evidence="2">The sequence shown here is derived from an EMBL/GenBank/DDBJ whole genome shotgun (WGS) entry which is preliminary data.</text>
</comment>
<feature type="region of interest" description="Disordered" evidence="1">
    <location>
        <begin position="1"/>
        <end position="35"/>
    </location>
</feature>
<proteinExistence type="predicted"/>
<accession>A0A7V8B0V3</accession>
<dbReference type="Proteomes" id="UP000460650">
    <property type="component" value="Unassembled WGS sequence"/>
</dbReference>
<feature type="compositionally biased region" description="Basic and acidic residues" evidence="1">
    <location>
        <begin position="108"/>
        <end position="119"/>
    </location>
</feature>
<gene>
    <name evidence="2" type="ORF">F9K94_21245</name>
</gene>
<evidence type="ECO:0000256" key="1">
    <source>
        <dbReference type="SAM" id="MobiDB-lite"/>
    </source>
</evidence>
<reference evidence="2 3" key="1">
    <citation type="submission" date="2019-09" db="EMBL/GenBank/DDBJ databases">
        <title>Taxonomic organization of the family Brucellaceae based on a phylogenomic approach.</title>
        <authorList>
            <person name="Leclercq S."/>
            <person name="Cloeckaert A."/>
            <person name="Zygmunt M.S."/>
        </authorList>
    </citation>
    <scope>NUCLEOTIDE SEQUENCE [LARGE SCALE GENOMIC DNA]</scope>
    <source>
        <strain evidence="2 3">TA93</strain>
    </source>
</reference>
<name>A0A7V8B0V3_9HYPH</name>
<evidence type="ECO:0000313" key="2">
    <source>
        <dbReference type="EMBL" id="KAB2655085.1"/>
    </source>
</evidence>
<dbReference type="AlphaFoldDB" id="A0A7V8B0V3"/>
<dbReference type="RefSeq" id="WP_151648295.1">
    <property type="nucleotide sequence ID" value="NZ_WBVY01000007.1"/>
</dbReference>
<organism evidence="2 3">
    <name type="scientific">Brucella tritici</name>
    <dbReference type="NCBI Taxonomy" id="94626"/>
    <lineage>
        <taxon>Bacteria</taxon>
        <taxon>Pseudomonadati</taxon>
        <taxon>Pseudomonadota</taxon>
        <taxon>Alphaproteobacteria</taxon>
        <taxon>Hyphomicrobiales</taxon>
        <taxon>Brucellaceae</taxon>
        <taxon>Brucella/Ochrobactrum group</taxon>
        <taxon>Brucella</taxon>
    </lineage>
</organism>
<dbReference type="EMBL" id="WBVY01000007">
    <property type="protein sequence ID" value="KAB2655085.1"/>
    <property type="molecule type" value="Genomic_DNA"/>
</dbReference>
<sequence length="174" mass="19739">MKSKMRSMNRGTYHRDRDPPTKNSGYENKGPELRNEDLAFLGGTKERLRELAAELKPTILTFAKGGVRKPARVSLLLNKAGRKTPSGDFWNPRLVYFLLSEIFKGSTKPEQKRQSEAKMDGVTTKSAVKVKPTSKPLTNDEIIRNRARAEIVAAQLSQDEMKRRLQALQVHFND</sequence>
<protein>
    <submittedName>
        <fullName evidence="2">Uncharacterized protein</fullName>
    </submittedName>
</protein>